<dbReference type="Proteomes" id="UP001223420">
    <property type="component" value="Unassembled WGS sequence"/>
</dbReference>
<dbReference type="PANTHER" id="PTHR45566">
    <property type="entry name" value="HTH-TYPE TRANSCRIPTIONAL REGULATOR YHJB-RELATED"/>
    <property type="match status" value="1"/>
</dbReference>
<dbReference type="PANTHER" id="PTHR45566:SF2">
    <property type="entry name" value="NARL SUBFAMILY"/>
    <property type="match status" value="1"/>
</dbReference>
<dbReference type="InterPro" id="IPR000792">
    <property type="entry name" value="Tscrpt_reg_LuxR_C"/>
</dbReference>
<evidence type="ECO:0000259" key="4">
    <source>
        <dbReference type="PROSITE" id="PS50043"/>
    </source>
</evidence>
<dbReference type="GeneID" id="90830339"/>
<dbReference type="CDD" id="cd06170">
    <property type="entry name" value="LuxR_C_like"/>
    <property type="match status" value="1"/>
</dbReference>
<comment type="caution">
    <text evidence="6">The sequence shown here is derived from an EMBL/GenBank/DDBJ whole genome shotgun (WGS) entry which is preliminary data.</text>
</comment>
<dbReference type="CDD" id="cd17535">
    <property type="entry name" value="REC_NarL-like"/>
    <property type="match status" value="1"/>
</dbReference>
<feature type="modified residue" description="4-aspartylphosphate" evidence="3">
    <location>
        <position position="60"/>
    </location>
</feature>
<evidence type="ECO:0000256" key="3">
    <source>
        <dbReference type="PROSITE-ProRule" id="PRU00169"/>
    </source>
</evidence>
<dbReference type="RefSeq" id="WP_007565674.1">
    <property type="nucleotide sequence ID" value="NZ_CP033231.1"/>
</dbReference>
<keyword evidence="2 6" id="KW-0238">DNA-binding</keyword>
<dbReference type="InterPro" id="IPR051015">
    <property type="entry name" value="EvgA-like"/>
</dbReference>
<feature type="domain" description="HTH luxR-type" evidence="4">
    <location>
        <begin position="142"/>
        <end position="207"/>
    </location>
</feature>
<name>A0AAJ1WS88_9HYPH</name>
<protein>
    <submittedName>
        <fullName evidence="6">DNA-binding NarL/FixJ family response regulator</fullName>
    </submittedName>
</protein>
<dbReference type="SMART" id="SM00421">
    <property type="entry name" value="HTH_LUXR"/>
    <property type="match status" value="1"/>
</dbReference>
<dbReference type="EMBL" id="JAUSWL010000001">
    <property type="protein sequence ID" value="MDQ0541394.1"/>
    <property type="molecule type" value="Genomic_DNA"/>
</dbReference>
<dbReference type="Pfam" id="PF00196">
    <property type="entry name" value="GerE"/>
    <property type="match status" value="1"/>
</dbReference>
<dbReference type="InterPro" id="IPR016032">
    <property type="entry name" value="Sig_transdc_resp-reg_C-effctor"/>
</dbReference>
<dbReference type="GO" id="GO:0000160">
    <property type="term" value="P:phosphorelay signal transduction system"/>
    <property type="evidence" value="ECO:0007669"/>
    <property type="project" value="InterPro"/>
</dbReference>
<gene>
    <name evidence="6" type="ORF">QO001_000302</name>
</gene>
<dbReference type="SMART" id="SM00448">
    <property type="entry name" value="REC"/>
    <property type="match status" value="1"/>
</dbReference>
<dbReference type="AlphaFoldDB" id="A0AAJ1WS88"/>
<dbReference type="Gene3D" id="1.10.10.10">
    <property type="entry name" value="Winged helix-like DNA-binding domain superfamily/Winged helix DNA-binding domain"/>
    <property type="match status" value="1"/>
</dbReference>
<sequence>MTGWARERIVVADDHPLFREGLRHIAERLYPQATIHEAATMDDVRALSRAGPPPQVFFLDLLFPGLDPRHSIGALRTEFPKASIIIVSMIEDDDAIEAVMAAGADGFIGKSVPAADIATSIAAIRDGAFVIERNPAPVLAAPRCTLPCLTQRQQDVLRLVALGRTNKEIARELNISPFTVRIHVSALLRALDVSSRSAAAAKAANAGLCG</sequence>
<dbReference type="PRINTS" id="PR00038">
    <property type="entry name" value="HTHLUXR"/>
</dbReference>
<dbReference type="Gene3D" id="3.40.50.2300">
    <property type="match status" value="1"/>
</dbReference>
<evidence type="ECO:0000313" key="6">
    <source>
        <dbReference type="EMBL" id="MDQ0541394.1"/>
    </source>
</evidence>
<dbReference type="InterPro" id="IPR001789">
    <property type="entry name" value="Sig_transdc_resp-reg_receiver"/>
</dbReference>
<reference evidence="6" key="1">
    <citation type="submission" date="2023-07" db="EMBL/GenBank/DDBJ databases">
        <title>Genomic Encyclopedia of Type Strains, Phase IV (KMG-IV): sequencing the most valuable type-strain genomes for metagenomic binning, comparative biology and taxonomic classification.</title>
        <authorList>
            <person name="Goeker M."/>
        </authorList>
    </citation>
    <scope>NUCLEOTIDE SEQUENCE</scope>
    <source>
        <strain evidence="6">DSM 19569</strain>
    </source>
</reference>
<dbReference type="GO" id="GO:0006355">
    <property type="term" value="P:regulation of DNA-templated transcription"/>
    <property type="evidence" value="ECO:0007669"/>
    <property type="project" value="InterPro"/>
</dbReference>
<evidence type="ECO:0000256" key="2">
    <source>
        <dbReference type="ARBA" id="ARBA00023125"/>
    </source>
</evidence>
<dbReference type="GO" id="GO:0003677">
    <property type="term" value="F:DNA binding"/>
    <property type="evidence" value="ECO:0007669"/>
    <property type="project" value="UniProtKB-KW"/>
</dbReference>
<dbReference type="SUPFAM" id="SSF46894">
    <property type="entry name" value="C-terminal effector domain of the bipartite response regulators"/>
    <property type="match status" value="1"/>
</dbReference>
<dbReference type="Pfam" id="PF00072">
    <property type="entry name" value="Response_reg"/>
    <property type="match status" value="1"/>
</dbReference>
<dbReference type="InterPro" id="IPR058245">
    <property type="entry name" value="NreC/VraR/RcsB-like_REC"/>
</dbReference>
<dbReference type="PROSITE" id="PS50110">
    <property type="entry name" value="RESPONSE_REGULATORY"/>
    <property type="match status" value="1"/>
</dbReference>
<keyword evidence="1 3" id="KW-0597">Phosphoprotein</keyword>
<proteinExistence type="predicted"/>
<evidence type="ECO:0000259" key="5">
    <source>
        <dbReference type="PROSITE" id="PS50110"/>
    </source>
</evidence>
<dbReference type="InterPro" id="IPR036388">
    <property type="entry name" value="WH-like_DNA-bd_sf"/>
</dbReference>
<dbReference type="SUPFAM" id="SSF52172">
    <property type="entry name" value="CheY-like"/>
    <property type="match status" value="1"/>
</dbReference>
<evidence type="ECO:0000256" key="1">
    <source>
        <dbReference type="ARBA" id="ARBA00022553"/>
    </source>
</evidence>
<evidence type="ECO:0000313" key="7">
    <source>
        <dbReference type="Proteomes" id="UP001223420"/>
    </source>
</evidence>
<accession>A0AAJ1WS88</accession>
<dbReference type="InterPro" id="IPR011006">
    <property type="entry name" value="CheY-like_superfamily"/>
</dbReference>
<dbReference type="PROSITE" id="PS50043">
    <property type="entry name" value="HTH_LUXR_2"/>
    <property type="match status" value="1"/>
</dbReference>
<organism evidence="6 7">
    <name type="scientific">Methylobacterium brachiatum</name>
    <dbReference type="NCBI Taxonomy" id="269660"/>
    <lineage>
        <taxon>Bacteria</taxon>
        <taxon>Pseudomonadati</taxon>
        <taxon>Pseudomonadota</taxon>
        <taxon>Alphaproteobacteria</taxon>
        <taxon>Hyphomicrobiales</taxon>
        <taxon>Methylobacteriaceae</taxon>
        <taxon>Methylobacterium</taxon>
    </lineage>
</organism>
<feature type="domain" description="Response regulatory" evidence="5">
    <location>
        <begin position="8"/>
        <end position="125"/>
    </location>
</feature>